<evidence type="ECO:0000256" key="1">
    <source>
        <dbReference type="SAM" id="MobiDB-lite"/>
    </source>
</evidence>
<proteinExistence type="predicted"/>
<evidence type="ECO:0000313" key="2">
    <source>
        <dbReference type="EMBL" id="MFC6905842.1"/>
    </source>
</evidence>
<evidence type="ECO:0008006" key="4">
    <source>
        <dbReference type="Google" id="ProtNLM"/>
    </source>
</evidence>
<protein>
    <recommendedName>
        <fullName evidence="4">Spo0E like sporulation regulatory protein</fullName>
    </recommendedName>
</protein>
<name>A0ABD5V8J6_9EURY</name>
<dbReference type="EMBL" id="JBHSXQ010000003">
    <property type="protein sequence ID" value="MFC6905842.1"/>
    <property type="molecule type" value="Genomic_DNA"/>
</dbReference>
<feature type="region of interest" description="Disordered" evidence="1">
    <location>
        <begin position="56"/>
        <end position="77"/>
    </location>
</feature>
<keyword evidence="3" id="KW-1185">Reference proteome</keyword>
<comment type="caution">
    <text evidence="2">The sequence shown here is derived from an EMBL/GenBank/DDBJ whole genome shotgun (WGS) entry which is preliminary data.</text>
</comment>
<dbReference type="AlphaFoldDB" id="A0ABD5V8J6"/>
<dbReference type="Proteomes" id="UP001596312">
    <property type="component" value="Unassembled WGS sequence"/>
</dbReference>
<evidence type="ECO:0000313" key="3">
    <source>
        <dbReference type="Proteomes" id="UP001596312"/>
    </source>
</evidence>
<organism evidence="2 3">
    <name type="scientific">Halalkalicoccus tibetensis</name>
    <dbReference type="NCBI Taxonomy" id="175632"/>
    <lineage>
        <taxon>Archaea</taxon>
        <taxon>Methanobacteriati</taxon>
        <taxon>Methanobacteriota</taxon>
        <taxon>Stenosarchaea group</taxon>
        <taxon>Halobacteria</taxon>
        <taxon>Halobacteriales</taxon>
        <taxon>Halococcaceae</taxon>
        <taxon>Halalkalicoccus</taxon>
    </lineage>
</organism>
<sequence>MYQTEKYEKSDIEEEINHIDERLFYLYDMMYEKGDEKLAMQVQQLSQDLSDIHTQVQTENENKNTESIQTVKKNPSN</sequence>
<gene>
    <name evidence="2" type="ORF">ACFQGH_11630</name>
</gene>
<accession>A0ABD5V8J6</accession>
<reference evidence="2 3" key="1">
    <citation type="journal article" date="2019" name="Int. J. Syst. Evol. Microbiol.">
        <title>The Global Catalogue of Microorganisms (GCM) 10K type strain sequencing project: providing services to taxonomists for standard genome sequencing and annotation.</title>
        <authorList>
            <consortium name="The Broad Institute Genomics Platform"/>
            <consortium name="The Broad Institute Genome Sequencing Center for Infectious Disease"/>
            <person name="Wu L."/>
            <person name="Ma J."/>
        </authorList>
    </citation>
    <scope>NUCLEOTIDE SEQUENCE [LARGE SCALE GENOMIC DNA]</scope>
    <source>
        <strain evidence="2 3">CGMCC 1.3240</strain>
    </source>
</reference>
<dbReference type="RefSeq" id="WP_340604372.1">
    <property type="nucleotide sequence ID" value="NZ_JBBMXV010000003.1"/>
</dbReference>